<comment type="subcellular location">
    <subcellularLocation>
        <location evidence="1">Nucleus</location>
    </subcellularLocation>
</comment>
<dbReference type="GO" id="GO:0046872">
    <property type="term" value="F:metal ion binding"/>
    <property type="evidence" value="ECO:0007669"/>
    <property type="project" value="UniProtKB-KW"/>
</dbReference>
<keyword evidence="2" id="KW-0540">Nuclease</keyword>
<evidence type="ECO:0000256" key="1">
    <source>
        <dbReference type="ARBA" id="ARBA00004123"/>
    </source>
</evidence>
<sequence>MGYPTMTFEGQITYSRTAVEVEKAAMEVLKTLEAKKNEMDKNAVGFDIEWKPTFKRGVPPGKVAVLQICVDTSCQVMHIIHSGIPQSLQLLLESSSILKVGVGIANDAVKFLKDYNVSIKAVEDLSCLANQKLTEHSKNWGLASLTKKLICKQLLKPKKIRLGNWETKYLSKEQLQYAATDAFASWYLYEVLRSLPDVENLEKVTAANQSRATEILFDYLSLLCNLDKGSLQAIMTVFVTGVGGRLKSMVVVTTLWESVTMALGYIAWCEGLVAVTTPPRAFWHRGALE</sequence>
<dbReference type="InterPro" id="IPR002562">
    <property type="entry name" value="3'-5'_exonuclease_dom"/>
</dbReference>
<comment type="caution">
    <text evidence="11">The sequence shown here is derived from an EMBL/GenBank/DDBJ whole genome shotgun (WGS) entry which is preliminary data.</text>
</comment>
<dbReference type="InterPro" id="IPR012337">
    <property type="entry name" value="RNaseH-like_sf"/>
</dbReference>
<dbReference type="SMART" id="SM00474">
    <property type="entry name" value="35EXOc"/>
    <property type="match status" value="1"/>
</dbReference>
<dbReference type="SUPFAM" id="SSF53098">
    <property type="entry name" value="Ribonuclease H-like"/>
    <property type="match status" value="1"/>
</dbReference>
<dbReference type="Pfam" id="PF01612">
    <property type="entry name" value="DNA_pol_A_exo1"/>
    <property type="match status" value="1"/>
</dbReference>
<keyword evidence="7" id="KW-0539">Nucleus</keyword>
<keyword evidence="4" id="KW-0378">Hydrolase</keyword>
<dbReference type="GO" id="GO:0003676">
    <property type="term" value="F:nucleic acid binding"/>
    <property type="evidence" value="ECO:0007669"/>
    <property type="project" value="InterPro"/>
</dbReference>
<dbReference type="InterPro" id="IPR036397">
    <property type="entry name" value="RNaseH_sf"/>
</dbReference>
<keyword evidence="12" id="KW-1185">Reference proteome</keyword>
<gene>
    <name evidence="11" type="ORF">M0R45_002126</name>
</gene>
<organism evidence="11 12">
    <name type="scientific">Rubus argutus</name>
    <name type="common">Southern blackberry</name>
    <dbReference type="NCBI Taxonomy" id="59490"/>
    <lineage>
        <taxon>Eukaryota</taxon>
        <taxon>Viridiplantae</taxon>
        <taxon>Streptophyta</taxon>
        <taxon>Embryophyta</taxon>
        <taxon>Tracheophyta</taxon>
        <taxon>Spermatophyta</taxon>
        <taxon>Magnoliopsida</taxon>
        <taxon>eudicotyledons</taxon>
        <taxon>Gunneridae</taxon>
        <taxon>Pentapetalae</taxon>
        <taxon>rosids</taxon>
        <taxon>fabids</taxon>
        <taxon>Rosales</taxon>
        <taxon>Rosaceae</taxon>
        <taxon>Rosoideae</taxon>
        <taxon>Rosoideae incertae sedis</taxon>
        <taxon>Rubus</taxon>
    </lineage>
</organism>
<evidence type="ECO:0000256" key="3">
    <source>
        <dbReference type="ARBA" id="ARBA00022723"/>
    </source>
</evidence>
<evidence type="ECO:0000256" key="5">
    <source>
        <dbReference type="ARBA" id="ARBA00022839"/>
    </source>
</evidence>
<dbReference type="CDD" id="cd06141">
    <property type="entry name" value="WRN_exo"/>
    <property type="match status" value="1"/>
</dbReference>
<dbReference type="PANTHER" id="PTHR13620:SF109">
    <property type="entry name" value="3'-5' EXONUCLEASE"/>
    <property type="match status" value="1"/>
</dbReference>
<keyword evidence="6" id="KW-0460">Magnesium</keyword>
<feature type="domain" description="3'-5' exonuclease" evidence="10">
    <location>
        <begin position="26"/>
        <end position="197"/>
    </location>
</feature>
<dbReference type="PANTHER" id="PTHR13620">
    <property type="entry name" value="3-5 EXONUCLEASE"/>
    <property type="match status" value="1"/>
</dbReference>
<dbReference type="AlphaFoldDB" id="A0AAW1VKE7"/>
<evidence type="ECO:0000256" key="6">
    <source>
        <dbReference type="ARBA" id="ARBA00022842"/>
    </source>
</evidence>
<dbReference type="FunFam" id="3.30.420.10:FF:000114">
    <property type="entry name" value="Werner Syndrome-like exonuclease"/>
    <property type="match status" value="1"/>
</dbReference>
<name>A0AAW1VKE7_RUBAR</name>
<dbReference type="Proteomes" id="UP001457282">
    <property type="component" value="Unassembled WGS sequence"/>
</dbReference>
<dbReference type="GO" id="GO:0008408">
    <property type="term" value="F:3'-5' exonuclease activity"/>
    <property type="evidence" value="ECO:0007669"/>
    <property type="project" value="InterPro"/>
</dbReference>
<evidence type="ECO:0000256" key="2">
    <source>
        <dbReference type="ARBA" id="ARBA00022722"/>
    </source>
</evidence>
<evidence type="ECO:0000256" key="4">
    <source>
        <dbReference type="ARBA" id="ARBA00022801"/>
    </source>
</evidence>
<reference evidence="11 12" key="1">
    <citation type="journal article" date="2023" name="G3 (Bethesda)">
        <title>A chromosome-length genome assembly and annotation of blackberry (Rubus argutus, cv. 'Hillquist').</title>
        <authorList>
            <person name="Bruna T."/>
            <person name="Aryal R."/>
            <person name="Dudchenko O."/>
            <person name="Sargent D.J."/>
            <person name="Mead D."/>
            <person name="Buti M."/>
            <person name="Cavallini A."/>
            <person name="Hytonen T."/>
            <person name="Andres J."/>
            <person name="Pham M."/>
            <person name="Weisz D."/>
            <person name="Mascagni F."/>
            <person name="Usai G."/>
            <person name="Natali L."/>
            <person name="Bassil N."/>
            <person name="Fernandez G.E."/>
            <person name="Lomsadze A."/>
            <person name="Armour M."/>
            <person name="Olukolu B."/>
            <person name="Poorten T."/>
            <person name="Britton C."/>
            <person name="Davik J."/>
            <person name="Ashrafi H."/>
            <person name="Aiden E.L."/>
            <person name="Borodovsky M."/>
            <person name="Worthington M."/>
        </authorList>
    </citation>
    <scope>NUCLEOTIDE SEQUENCE [LARGE SCALE GENOMIC DNA]</scope>
    <source>
        <strain evidence="11">PI 553951</strain>
    </source>
</reference>
<dbReference type="EMBL" id="JBEDUW010000309">
    <property type="protein sequence ID" value="KAK9901441.1"/>
    <property type="molecule type" value="Genomic_DNA"/>
</dbReference>
<keyword evidence="5" id="KW-0269">Exonuclease</keyword>
<evidence type="ECO:0000256" key="7">
    <source>
        <dbReference type="ARBA" id="ARBA00023242"/>
    </source>
</evidence>
<keyword evidence="3" id="KW-0479">Metal-binding</keyword>
<evidence type="ECO:0000313" key="11">
    <source>
        <dbReference type="EMBL" id="KAK9901441.1"/>
    </source>
</evidence>
<evidence type="ECO:0000256" key="8">
    <source>
        <dbReference type="ARBA" id="ARBA00040531"/>
    </source>
</evidence>
<dbReference type="GO" id="GO:0005634">
    <property type="term" value="C:nucleus"/>
    <property type="evidence" value="ECO:0007669"/>
    <property type="project" value="UniProtKB-SubCell"/>
</dbReference>
<accession>A0AAW1VKE7</accession>
<protein>
    <recommendedName>
        <fullName evidence="8">3'-5' exonuclease</fullName>
    </recommendedName>
    <alternativeName>
        <fullName evidence="9">Werner Syndrome-like exonuclease</fullName>
    </alternativeName>
</protein>
<proteinExistence type="predicted"/>
<dbReference type="Gene3D" id="3.30.420.10">
    <property type="entry name" value="Ribonuclease H-like superfamily/Ribonuclease H"/>
    <property type="match status" value="1"/>
</dbReference>
<evidence type="ECO:0000256" key="9">
    <source>
        <dbReference type="ARBA" id="ARBA00042761"/>
    </source>
</evidence>
<evidence type="ECO:0000259" key="10">
    <source>
        <dbReference type="SMART" id="SM00474"/>
    </source>
</evidence>
<dbReference type="GO" id="GO:0006139">
    <property type="term" value="P:nucleobase-containing compound metabolic process"/>
    <property type="evidence" value="ECO:0007669"/>
    <property type="project" value="InterPro"/>
</dbReference>
<evidence type="ECO:0000313" key="12">
    <source>
        <dbReference type="Proteomes" id="UP001457282"/>
    </source>
</evidence>
<dbReference type="InterPro" id="IPR051132">
    <property type="entry name" value="3-5_Exonuclease_domain"/>
</dbReference>